<dbReference type="GO" id="GO:0042025">
    <property type="term" value="C:host cell nucleus"/>
    <property type="evidence" value="ECO:0007669"/>
    <property type="project" value="UniProtKB-SubCell"/>
</dbReference>
<protein>
    <submittedName>
        <fullName evidence="8">Nonstructural protein</fullName>
    </submittedName>
</protein>
<evidence type="ECO:0000256" key="5">
    <source>
        <dbReference type="ARBA" id="ARBA00022840"/>
    </source>
</evidence>
<feature type="region of interest" description="Disordered" evidence="6">
    <location>
        <begin position="1"/>
        <end position="54"/>
    </location>
</feature>
<dbReference type="SUPFAM" id="SSF52540">
    <property type="entry name" value="P-loop containing nucleoside triphosphate hydrolases"/>
    <property type="match status" value="1"/>
</dbReference>
<evidence type="ECO:0000256" key="1">
    <source>
        <dbReference type="ARBA" id="ARBA00004147"/>
    </source>
</evidence>
<evidence type="ECO:0000256" key="2">
    <source>
        <dbReference type="ARBA" id="ARBA00022562"/>
    </source>
</evidence>
<feature type="compositionally biased region" description="Basic and acidic residues" evidence="6">
    <location>
        <begin position="219"/>
        <end position="238"/>
    </location>
</feature>
<evidence type="ECO:0000256" key="6">
    <source>
        <dbReference type="SAM" id="MobiDB-lite"/>
    </source>
</evidence>
<organism evidence="8">
    <name type="scientific">Parvoviridae sp</name>
    <dbReference type="NCBI Taxonomy" id="1940570"/>
    <lineage>
        <taxon>Viruses</taxon>
        <taxon>Monodnaviria</taxon>
        <taxon>Shotokuvirae</taxon>
        <taxon>Cossaviricota</taxon>
        <taxon>Quintoviricetes</taxon>
        <taxon>Piccovirales</taxon>
        <taxon>Parvoviridae</taxon>
    </lineage>
</organism>
<dbReference type="Gene3D" id="3.40.50.300">
    <property type="entry name" value="P-loop containing nucleotide triphosphate hydrolases"/>
    <property type="match status" value="1"/>
</dbReference>
<comment type="subcellular location">
    <subcellularLocation>
        <location evidence="1">Host nucleus</location>
    </subcellularLocation>
</comment>
<accession>A0A893A454</accession>
<keyword evidence="2" id="KW-1048">Host nucleus</keyword>
<evidence type="ECO:0000256" key="4">
    <source>
        <dbReference type="ARBA" id="ARBA00022741"/>
    </source>
</evidence>
<dbReference type="EMBL" id="MW348569">
    <property type="protein sequence ID" value="QRQ90261.1"/>
    <property type="molecule type" value="Genomic_DNA"/>
</dbReference>
<dbReference type="GO" id="GO:0006260">
    <property type="term" value="P:DNA replication"/>
    <property type="evidence" value="ECO:0007669"/>
    <property type="project" value="UniProtKB-KW"/>
</dbReference>
<evidence type="ECO:0000259" key="7">
    <source>
        <dbReference type="PROSITE" id="PS51206"/>
    </source>
</evidence>
<dbReference type="InterPro" id="IPR001257">
    <property type="entry name" value="Parvovirus_NS1_helicase"/>
</dbReference>
<evidence type="ECO:0000313" key="8">
    <source>
        <dbReference type="EMBL" id="QRQ90261.1"/>
    </source>
</evidence>
<dbReference type="PROSITE" id="PS51206">
    <property type="entry name" value="SF3_HELICASE_1"/>
    <property type="match status" value="1"/>
</dbReference>
<feature type="domain" description="SF3 helicase" evidence="7">
    <location>
        <begin position="386"/>
        <end position="538"/>
    </location>
</feature>
<evidence type="ECO:0000256" key="3">
    <source>
        <dbReference type="ARBA" id="ARBA00022705"/>
    </source>
</evidence>
<name>A0A893A454_9VIRU</name>
<keyword evidence="5" id="KW-0067">ATP-binding</keyword>
<dbReference type="GO" id="GO:0005524">
    <property type="term" value="F:ATP binding"/>
    <property type="evidence" value="ECO:0007669"/>
    <property type="project" value="UniProtKB-KW"/>
</dbReference>
<reference evidence="8" key="1">
    <citation type="submission" date="2020-11" db="EMBL/GenBank/DDBJ databases">
        <title>Viral genomes from river ports along the Yangtze River in China.</title>
        <authorList>
            <person name="Lu J."/>
            <person name="Shen Q."/>
            <person name="Yang S."/>
            <person name="Zhang W."/>
        </authorList>
    </citation>
    <scope>NUCLEOTIDE SEQUENCE</scope>
    <source>
        <strain evidence="8">3nj-parvo-1</strain>
    </source>
</reference>
<dbReference type="InterPro" id="IPR014015">
    <property type="entry name" value="Helicase_SF3_DNA-vir"/>
</dbReference>
<keyword evidence="4" id="KW-0547">Nucleotide-binding</keyword>
<sequence>MNDGVYNDLRRDFGMDIPDLPPGQDTPEPTGSGVLDNTTQQDRRTTDAGLSGGRTRNFEDIIQACGKLLNDEQRSFIRETATRCHAAARTSNGIWLQDVILAGSDERAQDLSTFIQGRLGSYTRSVFLTSVHDGHVHILHDCAYAGRVCRCKWKKEALQQEGTELRRRPHRLRGRGVRELTLSDWVRILLYFSTEGRHQKAPYINGKVQTSSISTQDLAKQRLERPRRENSELAGKEEQDLEGNTDDLRALFETGEVYPGIRGCGDEVLRGTKRKRQEDQTIFSQLQLLLAKYPVSPLINIVDHPVYLESKLASFRSNNGRVQDAVDVFSKKLMRYTISDFHSNIYSKSDCVPIFSAGHIPVDEYYYDIDDSLDVINKLLLFQFDNSEEYVCNFLEDVYNIVDRNYPKCNCLIVKSPPSAGKNYFFDMICDYLLCKGQLGSANKHNQFAFQEAYGKRIIMWNEPNYEGSMTDQLKMMTAGDSYVVRVKCKPDAAVYKTPMIVLTNKQIALMNDSAFADRIKKYNWKAAPFLKDCKKKPYPLAFYSLLKQYGLIKE</sequence>
<dbReference type="GO" id="GO:0019079">
    <property type="term" value="P:viral genome replication"/>
    <property type="evidence" value="ECO:0007669"/>
    <property type="project" value="InterPro"/>
</dbReference>
<dbReference type="Pfam" id="PF01057">
    <property type="entry name" value="Parvo_NS1"/>
    <property type="match status" value="1"/>
</dbReference>
<feature type="region of interest" description="Disordered" evidence="6">
    <location>
        <begin position="215"/>
        <end position="245"/>
    </location>
</feature>
<keyword evidence="3" id="KW-0235">DNA replication</keyword>
<proteinExistence type="predicted"/>
<dbReference type="InterPro" id="IPR027417">
    <property type="entry name" value="P-loop_NTPase"/>
</dbReference>